<dbReference type="GeneID" id="111308647"/>
<dbReference type="RefSeq" id="XP_022762862.1">
    <property type="nucleotide sequence ID" value="XM_022907127.1"/>
</dbReference>
<dbReference type="GO" id="GO:0009507">
    <property type="term" value="C:chloroplast"/>
    <property type="evidence" value="ECO:0007669"/>
    <property type="project" value="TreeGrafter"/>
</dbReference>
<reference evidence="2" key="1">
    <citation type="submission" date="2025-08" db="UniProtKB">
        <authorList>
            <consortium name="RefSeq"/>
        </authorList>
    </citation>
    <scope>IDENTIFICATION</scope>
    <source>
        <tissue evidence="2">Fruit stalk</tissue>
    </source>
</reference>
<accession>A0A6P6ADC6</accession>
<gene>
    <name evidence="2" type="primary">LOC111308647</name>
</gene>
<sequence length="171" mass="18606">MPAQESLEGFICFLSGYRTFLGKFLRLLLKTRGSEAFVALWLLMVAGTSLVTQQLGFSDTASRKLVFQILYGDGSSPAVLHSASISSPKAVMIMYRGKKGQLKSFKGFLLPTCKKGELPTRFGSAPLGDTSFTGSLRSKHQKYDVNYLFAPYSLIFAGHSCCPSLSHTSSA</sequence>
<dbReference type="OrthoDB" id="1737069at2759"/>
<keyword evidence="1" id="KW-1185">Reference proteome</keyword>
<evidence type="ECO:0000313" key="2">
    <source>
        <dbReference type="RefSeq" id="XP_022762862.1"/>
    </source>
</evidence>
<name>A0A6P6ADC6_DURZI</name>
<evidence type="ECO:0000313" key="1">
    <source>
        <dbReference type="Proteomes" id="UP000515121"/>
    </source>
</evidence>
<dbReference type="AlphaFoldDB" id="A0A6P6ADC6"/>
<organism evidence="1 2">
    <name type="scientific">Durio zibethinus</name>
    <name type="common">Durian</name>
    <dbReference type="NCBI Taxonomy" id="66656"/>
    <lineage>
        <taxon>Eukaryota</taxon>
        <taxon>Viridiplantae</taxon>
        <taxon>Streptophyta</taxon>
        <taxon>Embryophyta</taxon>
        <taxon>Tracheophyta</taxon>
        <taxon>Spermatophyta</taxon>
        <taxon>Magnoliopsida</taxon>
        <taxon>eudicotyledons</taxon>
        <taxon>Gunneridae</taxon>
        <taxon>Pentapetalae</taxon>
        <taxon>rosids</taxon>
        <taxon>malvids</taxon>
        <taxon>Malvales</taxon>
        <taxon>Malvaceae</taxon>
        <taxon>Helicteroideae</taxon>
        <taxon>Durio</taxon>
    </lineage>
</organism>
<dbReference type="PANTHER" id="PTHR46157">
    <property type="entry name" value="K(+) EFFLUX ANTIPORTER 3, CHLOROPLASTIC"/>
    <property type="match status" value="1"/>
</dbReference>
<proteinExistence type="predicted"/>
<dbReference type="GO" id="GO:0016020">
    <property type="term" value="C:membrane"/>
    <property type="evidence" value="ECO:0007669"/>
    <property type="project" value="TreeGrafter"/>
</dbReference>
<protein>
    <submittedName>
        <fullName evidence="2">K(+) efflux antiporter 3, chloroplastic-like</fullName>
    </submittedName>
</protein>
<dbReference type="Proteomes" id="UP000515121">
    <property type="component" value="Unplaced"/>
</dbReference>
<dbReference type="PANTHER" id="PTHR46157:SF4">
    <property type="entry name" value="K(+) EFFLUX ANTIPORTER 3, CHLOROPLASTIC"/>
    <property type="match status" value="1"/>
</dbReference>
<dbReference type="KEGG" id="dzi:111308647"/>